<feature type="transmembrane region" description="Helical" evidence="1">
    <location>
        <begin position="104"/>
        <end position="129"/>
    </location>
</feature>
<dbReference type="RefSeq" id="WP_348757078.1">
    <property type="nucleotide sequence ID" value="NZ_OZ026884.1"/>
</dbReference>
<accession>A0ABM9NIN4</accession>
<gene>
    <name evidence="2" type="ORF">MECH1_V1_1709</name>
</gene>
<evidence type="ECO:0000313" key="2">
    <source>
        <dbReference type="EMBL" id="CAL1240485.1"/>
    </source>
</evidence>
<dbReference type="PROSITE" id="PS51257">
    <property type="entry name" value="PROKAR_LIPOPROTEIN"/>
    <property type="match status" value="1"/>
</dbReference>
<evidence type="ECO:0000256" key="1">
    <source>
        <dbReference type="SAM" id="Phobius"/>
    </source>
</evidence>
<feature type="transmembrane region" description="Helical" evidence="1">
    <location>
        <begin position="206"/>
        <end position="224"/>
    </location>
</feature>
<keyword evidence="1" id="KW-1133">Transmembrane helix</keyword>
<feature type="transmembrane region" description="Helical" evidence="1">
    <location>
        <begin position="34"/>
        <end position="58"/>
    </location>
</feature>
<keyword evidence="1" id="KW-0472">Membrane</keyword>
<dbReference type="Proteomes" id="UP001497493">
    <property type="component" value="Chromosome"/>
</dbReference>
<dbReference type="SUPFAM" id="SSF53335">
    <property type="entry name" value="S-adenosyl-L-methionine-dependent methyltransferases"/>
    <property type="match status" value="1"/>
</dbReference>
<organism evidence="2 3">
    <name type="scientific">Candidatus Methylocalor cossyra</name>
    <dbReference type="NCBI Taxonomy" id="3108543"/>
    <lineage>
        <taxon>Bacteria</taxon>
        <taxon>Pseudomonadati</taxon>
        <taxon>Pseudomonadota</taxon>
        <taxon>Gammaproteobacteria</taxon>
        <taxon>Methylococcales</taxon>
        <taxon>Methylococcaceae</taxon>
        <taxon>Candidatus Methylocalor</taxon>
    </lineage>
</organism>
<dbReference type="EMBL" id="OZ026884">
    <property type="protein sequence ID" value="CAL1240485.1"/>
    <property type="molecule type" value="Genomic_DNA"/>
</dbReference>
<feature type="transmembrane region" description="Helical" evidence="1">
    <location>
        <begin position="791"/>
        <end position="809"/>
    </location>
</feature>
<feature type="transmembrane region" description="Helical" evidence="1">
    <location>
        <begin position="591"/>
        <end position="615"/>
    </location>
</feature>
<dbReference type="Gene3D" id="3.40.50.150">
    <property type="entry name" value="Vaccinia Virus protein VP39"/>
    <property type="match status" value="1"/>
</dbReference>
<feature type="transmembrane region" description="Helical" evidence="1">
    <location>
        <begin position="627"/>
        <end position="650"/>
    </location>
</feature>
<dbReference type="InterPro" id="IPR029063">
    <property type="entry name" value="SAM-dependent_MTases_sf"/>
</dbReference>
<proteinExistence type="predicted"/>
<feature type="transmembrane region" description="Helical" evidence="1">
    <location>
        <begin position="693"/>
        <end position="711"/>
    </location>
</feature>
<feature type="transmembrane region" description="Helical" evidence="1">
    <location>
        <begin position="723"/>
        <end position="749"/>
    </location>
</feature>
<feature type="transmembrane region" description="Helical" evidence="1">
    <location>
        <begin position="7"/>
        <end position="28"/>
    </location>
</feature>
<keyword evidence="1" id="KW-0812">Transmembrane</keyword>
<feature type="transmembrane region" description="Helical" evidence="1">
    <location>
        <begin position="141"/>
        <end position="160"/>
    </location>
</feature>
<feature type="transmembrane region" description="Helical" evidence="1">
    <location>
        <begin position="166"/>
        <end position="186"/>
    </location>
</feature>
<feature type="transmembrane region" description="Helical" evidence="1">
    <location>
        <begin position="662"/>
        <end position="681"/>
    </location>
</feature>
<keyword evidence="3" id="KW-1185">Reference proteome</keyword>
<evidence type="ECO:0008006" key="4">
    <source>
        <dbReference type="Google" id="ProtNLM"/>
    </source>
</evidence>
<feature type="transmembrane region" description="Helical" evidence="1">
    <location>
        <begin position="761"/>
        <end position="785"/>
    </location>
</feature>
<name>A0ABM9NIN4_9GAMM</name>
<dbReference type="CDD" id="cd02440">
    <property type="entry name" value="AdoMet_MTases"/>
    <property type="match status" value="1"/>
</dbReference>
<protein>
    <recommendedName>
        <fullName evidence="4">Spermidine synthase</fullName>
    </recommendedName>
</protein>
<sequence>MAASFRFYAGLFLVTACTLMLQVIQTRILSVLAWYHLAFFAISMAMFGLTAGAVWVYLHRKRFTPKTFSYDLAHYSAAFALAIAVCLAVQMTLAPIVSRSFTSIWTWLELALCLAIPFFFSGVVVSLALTRSPFPVGRVYGVDLFGAAVGCLGVLLLLNCTDGPSAVLWTATAAAAAALLFSTSGLGEAPAVRPPLSGLMERRRTIFAVLGVCAFLNGLSDYGLQPLVAKGRFENGESHIFRKWNSFSRIAVYPTTRSRPYLWGPSPRFANDDTVIEQRFLNIDGDAGTVAYRFNGDLKEAEFLKSDLTNLAHYLPGRERVAVIGVGGGRDVLSAAVFGSRDITAVELNPVFVELLTERPGFADFSRLNQLKGVNFVVDEGRSWFARTERSFDLIQMSLIDTWAATGAGAFSLSENGLYTVEAWKIFLKRLTPQGVYSVSRWYSPKDPSETGRMLSLATAALLELGVAEPRQHLFLATQGNIATLIVAKEPLSASGLAALRKAVDFHGYQVLVSPDALPSEPILRPIVTARNRADLEDYTSRQTFDLTPATDDRPFFFNQLPVNKPIRALYVARKLVSHDPLLGGVRSGNLVATATLLILFLVSLALVLAAIVIPLRSAIADSGTRLVTGGTFYFLLIGIGFMTVEIGLLQRMSVFLGHPTYSLSISLFTLILATGGGSLLSDRWTPRRGWPFALWAAATGGYLMTLPHWLPAVVGTFDGAPLAVRAAVCVLVIAPAGLLMGFAFPMGMRLVAAVDARPTPWFWGINGAAGVLASVVAVGTSIALGIGATLTLGALCYFLLIPVALVGLRAPDPQPNQDGWPRSEAVAE</sequence>
<feature type="transmembrane region" description="Helical" evidence="1">
    <location>
        <begin position="78"/>
        <end position="98"/>
    </location>
</feature>
<reference evidence="2 3" key="1">
    <citation type="submission" date="2024-04" db="EMBL/GenBank/DDBJ databases">
        <authorList>
            <person name="Cremers G."/>
        </authorList>
    </citation>
    <scope>NUCLEOTIDE SEQUENCE [LARGE SCALE GENOMIC DNA]</scope>
    <source>
        <strain evidence="2">MeCH1-AG</strain>
    </source>
</reference>
<evidence type="ECO:0000313" key="3">
    <source>
        <dbReference type="Proteomes" id="UP001497493"/>
    </source>
</evidence>